<protein>
    <submittedName>
        <fullName evidence="2">Uncharacterized protein</fullName>
    </submittedName>
</protein>
<accession>A0A507C666</accession>
<dbReference type="VEuPathDB" id="FungiDB:SeMB42_g07450"/>
<proteinExistence type="predicted"/>
<sequence length="206" mass="23366">MADASASSRSRKLDSDWSGPWTVVQKKHDTVYKIRNANRYERTVNVNTLGAFMSPITHRATSQDATTGSLPAPNPHAERRKVTEHLPQPPAEISVCPGEDLSVVRVDKHSNVTSRMSMKLQQLKARAQSKRTSTTANENVPLQVTGHLKVGRGYIYMVSWSNGDSYEVYKKDLRATLLKQYWKRCDTPDQEKPTEFRNSRPRTQPQ</sequence>
<evidence type="ECO:0000313" key="2">
    <source>
        <dbReference type="EMBL" id="TPX33554.1"/>
    </source>
</evidence>
<evidence type="ECO:0000256" key="1">
    <source>
        <dbReference type="SAM" id="MobiDB-lite"/>
    </source>
</evidence>
<feature type="compositionally biased region" description="Polar residues" evidence="1">
    <location>
        <begin position="59"/>
        <end position="69"/>
    </location>
</feature>
<name>A0A507C666_9FUNG</name>
<evidence type="ECO:0000313" key="3">
    <source>
        <dbReference type="Proteomes" id="UP000317494"/>
    </source>
</evidence>
<comment type="caution">
    <text evidence="2">The sequence shown here is derived from an EMBL/GenBank/DDBJ whole genome shotgun (WGS) entry which is preliminary data.</text>
</comment>
<reference evidence="2 3" key="1">
    <citation type="journal article" date="2019" name="Sci. Rep.">
        <title>Comparative genomics of chytrid fungi reveal insights into the obligate biotrophic and pathogenic lifestyle of Synchytrium endobioticum.</title>
        <authorList>
            <person name="van de Vossenberg B.T.L.H."/>
            <person name="Warris S."/>
            <person name="Nguyen H.D.T."/>
            <person name="van Gent-Pelzer M.P.E."/>
            <person name="Joly D.L."/>
            <person name="van de Geest H.C."/>
            <person name="Bonants P.J.M."/>
            <person name="Smith D.S."/>
            <person name="Levesque C.A."/>
            <person name="van der Lee T.A.J."/>
        </authorList>
    </citation>
    <scope>NUCLEOTIDE SEQUENCE [LARGE SCALE GENOMIC DNA]</scope>
    <source>
        <strain evidence="2 3">MB42</strain>
    </source>
</reference>
<organism evidence="2 3">
    <name type="scientific">Synchytrium endobioticum</name>
    <dbReference type="NCBI Taxonomy" id="286115"/>
    <lineage>
        <taxon>Eukaryota</taxon>
        <taxon>Fungi</taxon>
        <taxon>Fungi incertae sedis</taxon>
        <taxon>Chytridiomycota</taxon>
        <taxon>Chytridiomycota incertae sedis</taxon>
        <taxon>Chytridiomycetes</taxon>
        <taxon>Synchytriales</taxon>
        <taxon>Synchytriaceae</taxon>
        <taxon>Synchytrium</taxon>
    </lineage>
</organism>
<keyword evidence="3" id="KW-1185">Reference proteome</keyword>
<dbReference type="Proteomes" id="UP000317494">
    <property type="component" value="Unassembled WGS sequence"/>
</dbReference>
<feature type="region of interest" description="Disordered" evidence="1">
    <location>
        <begin position="59"/>
        <end position="78"/>
    </location>
</feature>
<dbReference type="AlphaFoldDB" id="A0A507C666"/>
<dbReference type="EMBL" id="QEAN01000529">
    <property type="protein sequence ID" value="TPX33554.1"/>
    <property type="molecule type" value="Genomic_DNA"/>
</dbReference>
<gene>
    <name evidence="2" type="ORF">SeMB42_g07450</name>
</gene>